<comment type="caution">
    <text evidence="1">The sequence shown here is derived from an EMBL/GenBank/DDBJ whole genome shotgun (WGS) entry which is preliminary data.</text>
</comment>
<evidence type="ECO:0000313" key="1">
    <source>
        <dbReference type="EMBL" id="TCU62197.1"/>
    </source>
</evidence>
<accession>A0A4R3TLC0</accession>
<reference evidence="1 2" key="1">
    <citation type="submission" date="2019-03" db="EMBL/GenBank/DDBJ databases">
        <title>Genomic Encyclopedia of Type Strains, Phase IV (KMG-IV): sequencing the most valuable type-strain genomes for metagenomic binning, comparative biology and taxonomic classification.</title>
        <authorList>
            <person name="Goeker M."/>
        </authorList>
    </citation>
    <scope>NUCLEOTIDE SEQUENCE [LARGE SCALE GENOMIC DNA]</scope>
    <source>
        <strain evidence="1 2">DSM 29481</strain>
    </source>
</reference>
<protein>
    <submittedName>
        <fullName evidence="1">Uncharacterized protein</fullName>
    </submittedName>
</protein>
<dbReference type="EMBL" id="SMBP01000005">
    <property type="protein sequence ID" value="TCU62197.1"/>
    <property type="molecule type" value="Genomic_DNA"/>
</dbReference>
<dbReference type="AlphaFoldDB" id="A0A4R3TLC0"/>
<gene>
    <name evidence="1" type="ORF">EDD61_1053</name>
</gene>
<proteinExistence type="predicted"/>
<sequence length="37" mass="4238">MIPIGMHVLTTHLEWNMELDGTCIKVKDGEDTIVKRL</sequence>
<evidence type="ECO:0000313" key="2">
    <source>
        <dbReference type="Proteomes" id="UP000295773"/>
    </source>
</evidence>
<dbReference type="Proteomes" id="UP000295773">
    <property type="component" value="Unassembled WGS sequence"/>
</dbReference>
<name>A0A4R3TLC0_9FIRM</name>
<organism evidence="1 2">
    <name type="scientific">Longicatena caecimuris</name>
    <dbReference type="NCBI Taxonomy" id="1796635"/>
    <lineage>
        <taxon>Bacteria</taxon>
        <taxon>Bacillati</taxon>
        <taxon>Bacillota</taxon>
        <taxon>Erysipelotrichia</taxon>
        <taxon>Erysipelotrichales</taxon>
        <taxon>Erysipelotrichaceae</taxon>
        <taxon>Longicatena</taxon>
    </lineage>
</organism>
<keyword evidence="2" id="KW-1185">Reference proteome</keyword>